<reference evidence="2" key="1">
    <citation type="journal article" date="2014" name="Genome Biol. Evol.">
        <title>Pangenome evidence for extensive interdomain horizontal transfer affecting lineage core and shell genes in uncultured planktonic thaumarchaeota and euryarchaeota.</title>
        <authorList>
            <person name="Deschamps P."/>
            <person name="Zivanovic Y."/>
            <person name="Moreira D."/>
            <person name="Rodriguez-Valera F."/>
            <person name="Lopez-Garcia P."/>
        </authorList>
    </citation>
    <scope>NUCLEOTIDE SEQUENCE</scope>
</reference>
<accession>A0A075I1Y8</accession>
<gene>
    <name evidence="2" type="primary">ABC.PE.S</name>
</gene>
<organism evidence="2">
    <name type="scientific">uncultured marine thaumarchaeote SAT1000_06_B02</name>
    <dbReference type="NCBI Taxonomy" id="1456361"/>
    <lineage>
        <taxon>Archaea</taxon>
        <taxon>Nitrososphaerota</taxon>
        <taxon>environmental samples</taxon>
    </lineage>
</organism>
<dbReference type="AlphaFoldDB" id="A0A075I1Y8"/>
<protein>
    <submittedName>
        <fullName evidence="2">Solute binding protein-like protein (ABC.PE.S)</fullName>
    </submittedName>
</protein>
<sequence length="284" mass="31621">MPWEIVAASEEAILDGKVSFSRSGGVSKGVNWLSLIVQNDAKMIREHLAEFKESRYIPPSLQNSQHEWKYFEERYNAAIKWIDQNEHAVISNGPFYLDNYSPESRTITIKSFDSIGYPFEAGKWKKFEQIKFPKITNVEISDVVDLKKPLSISVQTTDSAAVHYFISNPKGETSASGIIPADNNLSEIVLTEAETSQLDVGANTLKVFASSDEVLRPDVYETSFLVVEGQTELPTVPISEIEASSEGTSHTGVVLAIIGAIIVGIIVYIRRKEKEKPRFFSGNK</sequence>
<proteinExistence type="predicted"/>
<keyword evidence="1" id="KW-1133">Transmembrane helix</keyword>
<name>A0A075I1Y8_9ARCH</name>
<keyword evidence="1" id="KW-0812">Transmembrane</keyword>
<evidence type="ECO:0000256" key="1">
    <source>
        <dbReference type="SAM" id="Phobius"/>
    </source>
</evidence>
<feature type="transmembrane region" description="Helical" evidence="1">
    <location>
        <begin position="251"/>
        <end position="269"/>
    </location>
</feature>
<keyword evidence="1" id="KW-0472">Membrane</keyword>
<dbReference type="EMBL" id="KF901199">
    <property type="protein sequence ID" value="AIF21825.1"/>
    <property type="molecule type" value="Genomic_DNA"/>
</dbReference>
<evidence type="ECO:0000313" key="2">
    <source>
        <dbReference type="EMBL" id="AIF21825.1"/>
    </source>
</evidence>